<proteinExistence type="predicted"/>
<feature type="compositionally biased region" description="Low complexity" evidence="1">
    <location>
        <begin position="59"/>
        <end position="71"/>
    </location>
</feature>
<name>A0A5C3EKF3_9BASI</name>
<dbReference type="AlphaFoldDB" id="A0A5C3EKF3"/>
<feature type="region of interest" description="Disordered" evidence="1">
    <location>
        <begin position="26"/>
        <end position="134"/>
    </location>
</feature>
<feature type="compositionally biased region" description="Polar residues" evidence="1">
    <location>
        <begin position="334"/>
        <end position="346"/>
    </location>
</feature>
<dbReference type="Proteomes" id="UP000324022">
    <property type="component" value="Unassembled WGS sequence"/>
</dbReference>
<feature type="compositionally biased region" description="Low complexity" evidence="1">
    <location>
        <begin position="111"/>
        <end position="133"/>
    </location>
</feature>
<gene>
    <name evidence="2" type="ORF">UTRI_05366_B</name>
</gene>
<keyword evidence="3" id="KW-1185">Reference proteome</keyword>
<feature type="compositionally biased region" description="Low complexity" evidence="1">
    <location>
        <begin position="200"/>
        <end position="222"/>
    </location>
</feature>
<feature type="region of interest" description="Disordered" evidence="1">
    <location>
        <begin position="179"/>
        <end position="362"/>
    </location>
</feature>
<sequence>MDSAKIFVLGLTAGLAIHVFMRNRGKAATKEEERLKGQQGVSITKSVKKNKNKKKGAKDSAAAAAVAAPVETVKEVTKEVKEAVAKQQPPAAEKESTSATASKKNKKKSKANQQPAPAATAASEESYAAVAESTPALNNETIRAKADATQTAFTASLGDMRDAQVDPLPSGYSSVARIPAAQVEAPQPKLSKKDVDEGWSSVGGSSAKVNASSAASTTNNGVKPSIASTNPFAALPDDATTSSVRRIPAKPAKASAGGWTVASSSSSSSSKPKNVINANGTESKKQRSNANKTQARKAAKEEAEKLQAERLANHRRQQALEAAKQREVSRRSTPHSTGSSQPSSKVPTAKASVDLNGRLVWD</sequence>
<feature type="compositionally biased region" description="Basic and acidic residues" evidence="1">
    <location>
        <begin position="72"/>
        <end position="84"/>
    </location>
</feature>
<organism evidence="2 3">
    <name type="scientific">Ustilago trichophora</name>
    <dbReference type="NCBI Taxonomy" id="86804"/>
    <lineage>
        <taxon>Eukaryota</taxon>
        <taxon>Fungi</taxon>
        <taxon>Dikarya</taxon>
        <taxon>Basidiomycota</taxon>
        <taxon>Ustilaginomycotina</taxon>
        <taxon>Ustilaginomycetes</taxon>
        <taxon>Ustilaginales</taxon>
        <taxon>Ustilaginaceae</taxon>
        <taxon>Ustilago</taxon>
    </lineage>
</organism>
<evidence type="ECO:0000256" key="1">
    <source>
        <dbReference type="SAM" id="MobiDB-lite"/>
    </source>
</evidence>
<feature type="compositionally biased region" description="Basic and acidic residues" evidence="1">
    <location>
        <begin position="298"/>
        <end position="312"/>
    </location>
</feature>
<dbReference type="OrthoDB" id="2556492at2759"/>
<evidence type="ECO:0000313" key="3">
    <source>
        <dbReference type="Proteomes" id="UP000324022"/>
    </source>
</evidence>
<reference evidence="2 3" key="1">
    <citation type="submission" date="2018-03" db="EMBL/GenBank/DDBJ databases">
        <authorList>
            <person name="Guldener U."/>
        </authorList>
    </citation>
    <scope>NUCLEOTIDE SEQUENCE [LARGE SCALE GENOMIC DNA]</scope>
    <source>
        <strain evidence="2 3">NBRC100155</strain>
    </source>
</reference>
<dbReference type="EMBL" id="OOIN01000036">
    <property type="protein sequence ID" value="SPO30998.1"/>
    <property type="molecule type" value="Genomic_DNA"/>
</dbReference>
<evidence type="ECO:0000313" key="2">
    <source>
        <dbReference type="EMBL" id="SPO30998.1"/>
    </source>
</evidence>
<protein>
    <submittedName>
        <fullName evidence="2">Uncharacterized protein</fullName>
    </submittedName>
</protein>
<feature type="compositionally biased region" description="Basic residues" evidence="1">
    <location>
        <begin position="46"/>
        <end position="56"/>
    </location>
</feature>
<accession>A0A5C3EKF3</accession>